<name>A0ABN4AZN1_9ENTR</name>
<evidence type="ECO:0000256" key="1">
    <source>
        <dbReference type="ARBA" id="ARBA00003330"/>
    </source>
</evidence>
<sequence length="162" mass="18691">MALLQPGDTAPQFNLPDQNGVLVSIDSHIGRKKILIYFYPKAMTPGCTIQARKLRDNMDTFRKLGIEVIGVSNDKSEKLFKFSKKEMLNFTLLYDENFQISKKFGVWGEKNSMGKTYNGIHRVSFIIDQTGTIEQVFKSFKPIDHDRIVLRYLHDKHASPHR</sequence>
<dbReference type="CDD" id="cd03017">
    <property type="entry name" value="PRX_BCP"/>
    <property type="match status" value="1"/>
</dbReference>
<keyword evidence="4" id="KW-0575">Peroxidase</keyword>
<dbReference type="Pfam" id="PF00578">
    <property type="entry name" value="AhpC-TSA"/>
    <property type="match status" value="1"/>
</dbReference>
<protein>
    <recommendedName>
        <fullName evidence="3">thioredoxin-dependent peroxiredoxin</fullName>
        <ecNumber evidence="3">1.11.1.24</ecNumber>
    </recommendedName>
    <alternativeName>
        <fullName evidence="11">Bacterioferritin comigratory protein</fullName>
    </alternativeName>
    <alternativeName>
        <fullName evidence="9">Thioredoxin peroxidase</fullName>
    </alternativeName>
    <alternativeName>
        <fullName evidence="12">Thioredoxin-dependent peroxiredoxin Bcp</fullName>
    </alternativeName>
</protein>
<keyword evidence="8" id="KW-0676">Redox-active center</keyword>
<comment type="similarity">
    <text evidence="10">Belongs to the peroxiredoxin family. BCP/PrxQ subfamily.</text>
</comment>
<dbReference type="InterPro" id="IPR013766">
    <property type="entry name" value="Thioredoxin_domain"/>
</dbReference>
<accession>A0ABN4AZN1</accession>
<dbReference type="InterPro" id="IPR024706">
    <property type="entry name" value="Peroxiredoxin_AhpC-typ"/>
</dbReference>
<evidence type="ECO:0000256" key="10">
    <source>
        <dbReference type="ARBA" id="ARBA00038489"/>
    </source>
</evidence>
<dbReference type="PANTHER" id="PTHR42801:SF4">
    <property type="entry name" value="AHPC_TSA FAMILY PROTEIN"/>
    <property type="match status" value="1"/>
</dbReference>
<keyword evidence="7" id="KW-1015">Disulfide bond</keyword>
<evidence type="ECO:0000313" key="16">
    <source>
        <dbReference type="Proteomes" id="UP000011067"/>
    </source>
</evidence>
<evidence type="ECO:0000256" key="11">
    <source>
        <dbReference type="ARBA" id="ARBA00041373"/>
    </source>
</evidence>
<dbReference type="EMBL" id="CP003903">
    <property type="protein sequence ID" value="AGC03792.1"/>
    <property type="molecule type" value="Genomic_DNA"/>
</dbReference>
<evidence type="ECO:0000256" key="6">
    <source>
        <dbReference type="ARBA" id="ARBA00023002"/>
    </source>
</evidence>
<evidence type="ECO:0000256" key="4">
    <source>
        <dbReference type="ARBA" id="ARBA00022559"/>
    </source>
</evidence>
<comment type="subunit">
    <text evidence="2">Monomer.</text>
</comment>
<comment type="function">
    <text evidence="1">Thiol-specific peroxidase that catalyzes the reduction of hydrogen peroxide and organic hydroperoxides to water and alcohols, respectively. Plays a role in cell protection against oxidative stress by detoxifying peroxides and as sensor of hydrogen peroxide-mediated signaling events.</text>
</comment>
<evidence type="ECO:0000256" key="2">
    <source>
        <dbReference type="ARBA" id="ARBA00011245"/>
    </source>
</evidence>
<evidence type="ECO:0000256" key="8">
    <source>
        <dbReference type="ARBA" id="ARBA00023284"/>
    </source>
</evidence>
<comment type="catalytic activity">
    <reaction evidence="13">
        <text>a hydroperoxide + [thioredoxin]-dithiol = an alcohol + [thioredoxin]-disulfide + H2O</text>
        <dbReference type="Rhea" id="RHEA:62620"/>
        <dbReference type="Rhea" id="RHEA-COMP:10698"/>
        <dbReference type="Rhea" id="RHEA-COMP:10700"/>
        <dbReference type="ChEBI" id="CHEBI:15377"/>
        <dbReference type="ChEBI" id="CHEBI:29950"/>
        <dbReference type="ChEBI" id="CHEBI:30879"/>
        <dbReference type="ChEBI" id="CHEBI:35924"/>
        <dbReference type="ChEBI" id="CHEBI:50058"/>
        <dbReference type="EC" id="1.11.1.24"/>
    </reaction>
</comment>
<dbReference type="RefSeq" id="WP_015344763.1">
    <property type="nucleotide sequence ID" value="NC_020075.1"/>
</dbReference>
<evidence type="ECO:0000256" key="9">
    <source>
        <dbReference type="ARBA" id="ARBA00032824"/>
    </source>
</evidence>
<proteinExistence type="inferred from homology"/>
<keyword evidence="6" id="KW-0560">Oxidoreductase</keyword>
<dbReference type="Proteomes" id="UP000011067">
    <property type="component" value="Chromosome"/>
</dbReference>
<dbReference type="EC" id="1.11.1.24" evidence="3"/>
<dbReference type="SUPFAM" id="SSF52833">
    <property type="entry name" value="Thioredoxin-like"/>
    <property type="match status" value="1"/>
</dbReference>
<dbReference type="Gene3D" id="3.40.30.10">
    <property type="entry name" value="Glutaredoxin"/>
    <property type="match status" value="1"/>
</dbReference>
<evidence type="ECO:0000256" key="12">
    <source>
        <dbReference type="ARBA" id="ARBA00042639"/>
    </source>
</evidence>
<dbReference type="PIRSF" id="PIRSF000239">
    <property type="entry name" value="AHPC"/>
    <property type="match status" value="1"/>
</dbReference>
<keyword evidence="5" id="KW-0049">Antioxidant</keyword>
<keyword evidence="16" id="KW-1185">Reference proteome</keyword>
<gene>
    <name evidence="15" type="primary">bcp</name>
    <name evidence="15" type="ORF">BCHRO640_552</name>
</gene>
<reference evidence="15 16" key="1">
    <citation type="journal article" date="2013" name="Genome Biol. Evol.">
        <title>Sequence context of indel mutations and their effect on protein evolution in a bacterial endosymbiont.</title>
        <authorList>
            <person name="Williams L.E."/>
            <person name="Wernegreen J.J."/>
        </authorList>
    </citation>
    <scope>NUCLEOTIDE SEQUENCE [LARGE SCALE GENOMIC DNA]</scope>
    <source>
        <strain evidence="15 16">640</strain>
    </source>
</reference>
<evidence type="ECO:0000256" key="5">
    <source>
        <dbReference type="ARBA" id="ARBA00022862"/>
    </source>
</evidence>
<evidence type="ECO:0000256" key="13">
    <source>
        <dbReference type="ARBA" id="ARBA00049091"/>
    </source>
</evidence>
<dbReference type="InterPro" id="IPR036249">
    <property type="entry name" value="Thioredoxin-like_sf"/>
</dbReference>
<dbReference type="PROSITE" id="PS51352">
    <property type="entry name" value="THIOREDOXIN_2"/>
    <property type="match status" value="1"/>
</dbReference>
<dbReference type="InterPro" id="IPR050924">
    <property type="entry name" value="Peroxiredoxin_BCP/PrxQ"/>
</dbReference>
<evidence type="ECO:0000256" key="3">
    <source>
        <dbReference type="ARBA" id="ARBA00013017"/>
    </source>
</evidence>
<evidence type="ECO:0000313" key="15">
    <source>
        <dbReference type="EMBL" id="AGC03792.1"/>
    </source>
</evidence>
<dbReference type="InterPro" id="IPR000866">
    <property type="entry name" value="AhpC/TSA"/>
</dbReference>
<feature type="domain" description="Thioredoxin" evidence="14">
    <location>
        <begin position="4"/>
        <end position="158"/>
    </location>
</feature>
<dbReference type="NCBIfam" id="NF006960">
    <property type="entry name" value="PRK09437.1"/>
    <property type="match status" value="1"/>
</dbReference>
<organism evidence="15 16">
    <name type="scientific">Candidatus Blochmanniella chromaiodes str. 640</name>
    <dbReference type="NCBI Taxonomy" id="1240471"/>
    <lineage>
        <taxon>Bacteria</taxon>
        <taxon>Pseudomonadati</taxon>
        <taxon>Pseudomonadota</taxon>
        <taxon>Gammaproteobacteria</taxon>
        <taxon>Enterobacterales</taxon>
        <taxon>Enterobacteriaceae</taxon>
        <taxon>ant endosymbionts</taxon>
        <taxon>Candidatus Blochmanniella</taxon>
    </lineage>
</organism>
<dbReference type="PANTHER" id="PTHR42801">
    <property type="entry name" value="THIOREDOXIN-DEPENDENT PEROXIDE REDUCTASE"/>
    <property type="match status" value="1"/>
</dbReference>
<evidence type="ECO:0000259" key="14">
    <source>
        <dbReference type="PROSITE" id="PS51352"/>
    </source>
</evidence>
<evidence type="ECO:0000256" key="7">
    <source>
        <dbReference type="ARBA" id="ARBA00023157"/>
    </source>
</evidence>